<dbReference type="Pfam" id="PF22513">
    <property type="entry name" value="FitA-like_RHH"/>
    <property type="match status" value="1"/>
</dbReference>
<sequence>MGRTLQIRDLSEHAYSELRVRAAREDLSLSGYVRKQLEKMTAGPDMKAWLESALDRDWGVDRETALAAVREAKGGDPESGE</sequence>
<dbReference type="InterPro" id="IPR010985">
    <property type="entry name" value="Ribbon_hlx_hlx"/>
</dbReference>
<reference evidence="3" key="1">
    <citation type="submission" date="2016-06" db="EMBL/GenBank/DDBJ databases">
        <title>Complete genome sequence of Actinoalloteichus fjordicus DSM 46855 (=ADI127-17), type strain of the new species Actinoalloteichus fjordicus.</title>
        <authorList>
            <person name="Ruckert C."/>
            <person name="Nouioui I."/>
            <person name="Willmese J."/>
            <person name="van Wezel G."/>
            <person name="Klenk H.-P."/>
            <person name="Kalinowski J."/>
            <person name="Zotchev S.B."/>
        </authorList>
    </citation>
    <scope>NUCLEOTIDE SEQUENCE [LARGE SCALE GENOMIC DNA]</scope>
    <source>
        <strain evidence="3">ADI127-7</strain>
    </source>
</reference>
<protein>
    <recommendedName>
        <fullName evidence="1">Antitoxin FitA-like ribbon-helix-helix domain-containing protein</fullName>
    </recommendedName>
</protein>
<evidence type="ECO:0000313" key="3">
    <source>
        <dbReference type="Proteomes" id="UP000185511"/>
    </source>
</evidence>
<dbReference type="AlphaFoldDB" id="A0AAC9LAX6"/>
<dbReference type="GO" id="GO:0006355">
    <property type="term" value="P:regulation of DNA-templated transcription"/>
    <property type="evidence" value="ECO:0007669"/>
    <property type="project" value="InterPro"/>
</dbReference>
<dbReference type="Proteomes" id="UP000185511">
    <property type="component" value="Chromosome"/>
</dbReference>
<proteinExistence type="predicted"/>
<dbReference type="KEGG" id="acad:UA74_10805"/>
<accession>A0AAC9LAX6</accession>
<evidence type="ECO:0000259" key="1">
    <source>
        <dbReference type="Pfam" id="PF22513"/>
    </source>
</evidence>
<dbReference type="InterPro" id="IPR053853">
    <property type="entry name" value="FitA-like_RHH"/>
</dbReference>
<feature type="domain" description="Antitoxin FitA-like ribbon-helix-helix" evidence="1">
    <location>
        <begin position="4"/>
        <end position="39"/>
    </location>
</feature>
<evidence type="ECO:0000313" key="2">
    <source>
        <dbReference type="EMBL" id="APU14221.1"/>
    </source>
</evidence>
<dbReference type="EMBL" id="CP016076">
    <property type="protein sequence ID" value="APU14221.1"/>
    <property type="molecule type" value="Genomic_DNA"/>
</dbReference>
<gene>
    <name evidence="2" type="ORF">UA74_10805</name>
</gene>
<dbReference type="RefSeq" id="WP_157434111.1">
    <property type="nucleotide sequence ID" value="NZ_CP016076.1"/>
</dbReference>
<keyword evidence="3" id="KW-1185">Reference proteome</keyword>
<dbReference type="SUPFAM" id="SSF47598">
    <property type="entry name" value="Ribbon-helix-helix"/>
    <property type="match status" value="1"/>
</dbReference>
<organism evidence="2 3">
    <name type="scientific">Actinoalloteichus fjordicus</name>
    <dbReference type="NCBI Taxonomy" id="1612552"/>
    <lineage>
        <taxon>Bacteria</taxon>
        <taxon>Bacillati</taxon>
        <taxon>Actinomycetota</taxon>
        <taxon>Actinomycetes</taxon>
        <taxon>Pseudonocardiales</taxon>
        <taxon>Pseudonocardiaceae</taxon>
        <taxon>Actinoalloteichus</taxon>
    </lineage>
</organism>
<name>A0AAC9LAX6_9PSEU</name>